<dbReference type="EMBL" id="JACGXG010000002">
    <property type="protein sequence ID" value="MBA8851220.1"/>
    <property type="molecule type" value="Genomic_DNA"/>
</dbReference>
<feature type="transmembrane region" description="Helical" evidence="1">
    <location>
        <begin position="12"/>
        <end position="30"/>
    </location>
</feature>
<keyword evidence="1" id="KW-0812">Transmembrane</keyword>
<reference evidence="2 3" key="1">
    <citation type="submission" date="2020-07" db="EMBL/GenBank/DDBJ databases">
        <title>Genomic Encyclopedia of Type Strains, Phase IV (KMG-V): Genome sequencing to study the core and pangenomes of soil and plant-associated prokaryotes.</title>
        <authorList>
            <person name="Whitman W."/>
        </authorList>
    </citation>
    <scope>NUCLEOTIDE SEQUENCE [LARGE SCALE GENOMIC DNA]</scope>
    <source>
        <strain evidence="2 3">RH4WT92</strain>
    </source>
</reference>
<dbReference type="Proteomes" id="UP000578622">
    <property type="component" value="Unassembled WGS sequence"/>
</dbReference>
<evidence type="ECO:0000313" key="3">
    <source>
        <dbReference type="Proteomes" id="UP000578622"/>
    </source>
</evidence>
<sequence>MDLKLQPSDYIAGVSAIGAALAACFAWMSAKQSKRQADAVLGDVEPSFGAYQNPPDEYSEQASLSIEIVNHNKRPLLIEELSFEYPPSVIIFSDSETLRGVIESIFDAMKDGPRIKRFEIPLRLRGRGTNEQSSLLTIPMRCSWKIGEERAPINFYVRVRYRQEGDRDTEDAYIGVQILPPKII</sequence>
<keyword evidence="1" id="KW-0472">Membrane</keyword>
<accession>A0ABR6AP39</accession>
<dbReference type="PROSITE" id="PS51257">
    <property type="entry name" value="PROKAR_LIPOPROTEIN"/>
    <property type="match status" value="1"/>
</dbReference>
<keyword evidence="3" id="KW-1185">Reference proteome</keyword>
<keyword evidence="1" id="KW-1133">Transmembrane helix</keyword>
<proteinExistence type="predicted"/>
<gene>
    <name evidence="2" type="ORF">FHW20_002155</name>
</gene>
<protein>
    <submittedName>
        <fullName evidence="2">Uncharacterized protein</fullName>
    </submittedName>
</protein>
<comment type="caution">
    <text evidence="2">The sequence shown here is derived from an EMBL/GenBank/DDBJ whole genome shotgun (WGS) entry which is preliminary data.</text>
</comment>
<dbReference type="RefSeq" id="WP_182511694.1">
    <property type="nucleotide sequence ID" value="NZ_JACGXG010000002.1"/>
</dbReference>
<evidence type="ECO:0000313" key="2">
    <source>
        <dbReference type="EMBL" id="MBA8851220.1"/>
    </source>
</evidence>
<organism evidence="2 3">
    <name type="scientific">Brucella intermedia</name>
    <dbReference type="NCBI Taxonomy" id="94625"/>
    <lineage>
        <taxon>Bacteria</taxon>
        <taxon>Pseudomonadati</taxon>
        <taxon>Pseudomonadota</taxon>
        <taxon>Alphaproteobacteria</taxon>
        <taxon>Hyphomicrobiales</taxon>
        <taxon>Brucellaceae</taxon>
        <taxon>Brucella/Ochrobactrum group</taxon>
        <taxon>Brucella</taxon>
    </lineage>
</organism>
<name>A0ABR6AP39_9HYPH</name>
<evidence type="ECO:0000256" key="1">
    <source>
        <dbReference type="SAM" id="Phobius"/>
    </source>
</evidence>